<organism evidence="3 4">
    <name type="scientific">Paenibacillus solisilvae</name>
    <dbReference type="NCBI Taxonomy" id="2486751"/>
    <lineage>
        <taxon>Bacteria</taxon>
        <taxon>Bacillati</taxon>
        <taxon>Bacillota</taxon>
        <taxon>Bacilli</taxon>
        <taxon>Bacillales</taxon>
        <taxon>Paenibacillaceae</taxon>
        <taxon>Paenibacillus</taxon>
    </lineage>
</organism>
<accession>A0ABW0W326</accession>
<evidence type="ECO:0000256" key="2">
    <source>
        <dbReference type="SAM" id="SignalP"/>
    </source>
</evidence>
<dbReference type="Proteomes" id="UP001596047">
    <property type="component" value="Unassembled WGS sequence"/>
</dbReference>
<feature type="region of interest" description="Disordered" evidence="1">
    <location>
        <begin position="39"/>
        <end position="88"/>
    </location>
</feature>
<dbReference type="EMBL" id="JBHSOW010000098">
    <property type="protein sequence ID" value="MFC5652575.1"/>
    <property type="molecule type" value="Genomic_DNA"/>
</dbReference>
<evidence type="ECO:0000313" key="3">
    <source>
        <dbReference type="EMBL" id="MFC5652575.1"/>
    </source>
</evidence>
<keyword evidence="2" id="KW-0732">Signal</keyword>
<dbReference type="Pfam" id="PF18952">
    <property type="entry name" value="DUF5696"/>
    <property type="match status" value="1"/>
</dbReference>
<dbReference type="RefSeq" id="WP_379191215.1">
    <property type="nucleotide sequence ID" value="NZ_JBHSOW010000098.1"/>
</dbReference>
<name>A0ABW0W326_9BACL</name>
<feature type="compositionally biased region" description="Low complexity" evidence="1">
    <location>
        <begin position="60"/>
        <end position="73"/>
    </location>
</feature>
<comment type="caution">
    <text evidence="3">The sequence shown here is derived from an EMBL/GenBank/DDBJ whole genome shotgun (WGS) entry which is preliminary data.</text>
</comment>
<dbReference type="Gene3D" id="3.20.20.80">
    <property type="entry name" value="Glycosidases"/>
    <property type="match status" value="1"/>
</dbReference>
<sequence length="781" mass="86006">MKHKRRNAVLAAALAASLVTAVPYFSEAAPAVSSEEASVNAEPAVQEEAASPAAGDVKTAAAEPAAQAEPAAASKPVTAKPKLNPITATEKMAERGNYTLYADKKSGNIRIVSKSGKEWLGSPQSDRKTTSTNKKYMDSPVHIKYTEGAEVTATYPLKEKGTLIKVTPVEQGFRVDYDVVTIKMKLAVEYRLTDDGIEVTIPENSIVESGTARLVSLEALPFLNAAKGSEDGAILLPDGSGALIRFKEKHAPYFAGYSQPIYGFDWNFKTQYNDYMDVSFQHRTSPKEKIAMPVFGIHRNGAGVLGIVTEGQFSANINATPSGIRNIPYYHVSTEFIYRNDDVIFIGNTGRVPLFQGKRISGDRKIRYLLLEDEAANYVGMAKAYRSYLMNAEGVKPVQSDGAPLNLRLFGGVERDEVFGTTYISMTTFDQARTIVDVYVARGITRLDLTLTGWNDDGQYGDQPDHFPVASQLGGKKELKALVDYARSKGIRLFLNANYVRVASESDGISKRKDSIHGIDREVLKTYESFVASGWGDPSRVFYLMKPQRMLDNHITKELQTYADLGVAGVSFAGIGDMLYSDQDKNKLTERQETAGIWHKALETYRSKLGATAVDYGFAYTFGEVDRIDGAPMDSSHFIFADETVPFYQLVTHGLVPYSAPASNLRDDSQVEALRAIEFGAIPSYELTFEETSKLQRTMEDRLFSSHYTDWIDASQAEYEDYRKVADSTINEQMINHEKISNDVYRTTYSNGLAVIVNYGTQAAAVDGVQIEPLGYAVVGG</sequence>
<dbReference type="InterPro" id="IPR043751">
    <property type="entry name" value="DUF5696"/>
</dbReference>
<evidence type="ECO:0000313" key="4">
    <source>
        <dbReference type="Proteomes" id="UP001596047"/>
    </source>
</evidence>
<feature type="signal peptide" evidence="2">
    <location>
        <begin position="1"/>
        <end position="21"/>
    </location>
</feature>
<reference evidence="4" key="1">
    <citation type="journal article" date="2019" name="Int. J. Syst. Evol. Microbiol.">
        <title>The Global Catalogue of Microorganisms (GCM) 10K type strain sequencing project: providing services to taxonomists for standard genome sequencing and annotation.</title>
        <authorList>
            <consortium name="The Broad Institute Genomics Platform"/>
            <consortium name="The Broad Institute Genome Sequencing Center for Infectious Disease"/>
            <person name="Wu L."/>
            <person name="Ma J."/>
        </authorList>
    </citation>
    <scope>NUCLEOTIDE SEQUENCE [LARGE SCALE GENOMIC DNA]</scope>
    <source>
        <strain evidence="4">CGMCC 1.3240</strain>
    </source>
</reference>
<gene>
    <name evidence="3" type="ORF">ACFPYJ_26345</name>
</gene>
<keyword evidence="4" id="KW-1185">Reference proteome</keyword>
<evidence type="ECO:0000256" key="1">
    <source>
        <dbReference type="SAM" id="MobiDB-lite"/>
    </source>
</evidence>
<feature type="chain" id="PRO_5045142310" evidence="2">
    <location>
        <begin position="22"/>
        <end position="781"/>
    </location>
</feature>
<proteinExistence type="predicted"/>
<protein>
    <submittedName>
        <fullName evidence="3">DUF5696 domain-containing protein</fullName>
    </submittedName>
</protein>